<gene>
    <name evidence="1" type="ORF">MAE02_43760</name>
</gene>
<evidence type="ECO:0000313" key="1">
    <source>
        <dbReference type="EMBL" id="GEO16680.1"/>
    </source>
</evidence>
<organism evidence="1 2">
    <name type="scientific">Microvirga aerophila</name>
    <dbReference type="NCBI Taxonomy" id="670291"/>
    <lineage>
        <taxon>Bacteria</taxon>
        <taxon>Pseudomonadati</taxon>
        <taxon>Pseudomonadota</taxon>
        <taxon>Alphaproteobacteria</taxon>
        <taxon>Hyphomicrobiales</taxon>
        <taxon>Methylobacteriaceae</taxon>
        <taxon>Microvirga</taxon>
    </lineage>
</organism>
<dbReference type="Proteomes" id="UP000321085">
    <property type="component" value="Unassembled WGS sequence"/>
</dbReference>
<comment type="caution">
    <text evidence="1">The sequence shown here is derived from an EMBL/GenBank/DDBJ whole genome shotgun (WGS) entry which is preliminary data.</text>
</comment>
<evidence type="ECO:0000313" key="2">
    <source>
        <dbReference type="Proteomes" id="UP000321085"/>
    </source>
</evidence>
<keyword evidence="2" id="KW-1185">Reference proteome</keyword>
<dbReference type="RefSeq" id="WP_162815831.1">
    <property type="nucleotide sequence ID" value="NZ_BJYU01000071.1"/>
</dbReference>
<accession>A0A512BXK2</accession>
<dbReference type="EMBL" id="BJYU01000071">
    <property type="protein sequence ID" value="GEO16680.1"/>
    <property type="molecule type" value="Genomic_DNA"/>
</dbReference>
<reference evidence="1 2" key="1">
    <citation type="submission" date="2019-07" db="EMBL/GenBank/DDBJ databases">
        <title>Whole genome shotgun sequence of Microvirga aerophila NBRC 106136.</title>
        <authorList>
            <person name="Hosoyama A."/>
            <person name="Uohara A."/>
            <person name="Ohji S."/>
            <person name="Ichikawa N."/>
        </authorList>
    </citation>
    <scope>NUCLEOTIDE SEQUENCE [LARGE SCALE GENOMIC DNA]</scope>
    <source>
        <strain evidence="1 2">NBRC 106136</strain>
    </source>
</reference>
<name>A0A512BXK2_9HYPH</name>
<protein>
    <submittedName>
        <fullName evidence="1">Uncharacterized protein</fullName>
    </submittedName>
</protein>
<dbReference type="AlphaFoldDB" id="A0A512BXK2"/>
<proteinExistence type="predicted"/>
<sequence>MPVLDAKALKLDPNGSAFLLSVLRRIPSSPKDAPKSGTARIDLIKRRIELLDRVSNS</sequence>